<proteinExistence type="predicted"/>
<accession>A0A9Q1GL51</accession>
<dbReference type="PANTHER" id="PTHR33240:SF17">
    <property type="entry name" value="EUKARYOTIC PEPTIDE CHAIN RELEASE FACTOR GTP-BINDING SUBUNIT-LIKE"/>
    <property type="match status" value="1"/>
</dbReference>
<reference evidence="2" key="1">
    <citation type="submission" date="2022-04" db="EMBL/GenBank/DDBJ databases">
        <title>Carnegiea gigantea Genome sequencing and assembly v2.</title>
        <authorList>
            <person name="Copetti D."/>
            <person name="Sanderson M.J."/>
            <person name="Burquez A."/>
            <person name="Wojciechowski M.F."/>
        </authorList>
    </citation>
    <scope>NUCLEOTIDE SEQUENCE</scope>
    <source>
        <strain evidence="2">SGP5-SGP5p</strain>
        <tissue evidence="2">Aerial part</tissue>
    </source>
</reference>
<evidence type="ECO:0000313" key="3">
    <source>
        <dbReference type="Proteomes" id="UP001153076"/>
    </source>
</evidence>
<comment type="caution">
    <text evidence="2">The sequence shown here is derived from an EMBL/GenBank/DDBJ whole genome shotgun (WGS) entry which is preliminary data.</text>
</comment>
<keyword evidence="3" id="KW-1185">Reference proteome</keyword>
<feature type="compositionally biased region" description="Polar residues" evidence="1">
    <location>
        <begin position="129"/>
        <end position="138"/>
    </location>
</feature>
<evidence type="ECO:0000313" key="2">
    <source>
        <dbReference type="EMBL" id="KAJ8423202.1"/>
    </source>
</evidence>
<sequence length="745" mass="82107">MVFGGKEALRFASPHNDPLVVEMKIASAIVRRILIDTGSSVDIMTWHCLKKLIHLGRNIVPLVHPILGFGGQEHYPSNSLASWLEPPFQPPRSLQPWPLRAPPLAGAVSLSSWPLGRPDKPSAFPNAAGTRSQSPSNLRHSTAALTPRVNASAIVTSCSMILGEFEVPEVTKIRLDEIGGWPLGARGRTADSLRSNSYRLREGRPRVRSPVDQLPDCREADPPAPASPAWVGVDIKVSSGRPSIRWHLRTGKLMAGLFLRGTRGGACGVISPLPDGARRRLPLAPEWHPRSQRPSTSPSLAPHKTKGKSSQNQTEKLTNIGTTNTLRKILNDQKARHSKEEVLIHRCPVTRLALPPFTTLHRFYRLSHKLGDGLGLTVLPHVELEITSCFSFLGRGLPKGVPNRVTLSGTFPQPDSRWTKRNSYFQCFTFDFISMAVMNPGLLLKQYHSKSSRVKRKSDIVVKSHTINSDTFSRRLIHGSIRLGDYKGVPSRQEILNDLWGRKSNFPDYPVGPSGLGPMGTPPPPQQSLELVLQANDLFYEELVDAPYEDECLDELFEEKEEVSPEVELVLVEATSALAWGRIGITLCTLGQQLIWRPDVGGRLGFCHSSYLEINHIGPHQALRQGSARDTLLRNLVHDHGAEDCLYHLRGVGVLSVPRSHAKAKLGQRMRWARPSASKSLLGVAEGYTPSPPGKDTWASLSLSSIDNNHASMMSHLNSRKSNIRLSPVSLLMSLSYAVSLITMA</sequence>
<evidence type="ECO:0000256" key="1">
    <source>
        <dbReference type="SAM" id="MobiDB-lite"/>
    </source>
</evidence>
<feature type="region of interest" description="Disordered" evidence="1">
    <location>
        <begin position="280"/>
        <end position="316"/>
    </location>
</feature>
<feature type="region of interest" description="Disordered" evidence="1">
    <location>
        <begin position="203"/>
        <end position="226"/>
    </location>
</feature>
<name>A0A9Q1GL51_9CARY</name>
<dbReference type="PANTHER" id="PTHR33240">
    <property type="entry name" value="OS08G0508500 PROTEIN"/>
    <property type="match status" value="1"/>
</dbReference>
<dbReference type="Proteomes" id="UP001153076">
    <property type="component" value="Unassembled WGS sequence"/>
</dbReference>
<protein>
    <submittedName>
        <fullName evidence="2">Uncharacterized protein</fullName>
    </submittedName>
</protein>
<dbReference type="EMBL" id="JAKOGI010002030">
    <property type="protein sequence ID" value="KAJ8423202.1"/>
    <property type="molecule type" value="Genomic_DNA"/>
</dbReference>
<organism evidence="2 3">
    <name type="scientific">Carnegiea gigantea</name>
    <dbReference type="NCBI Taxonomy" id="171969"/>
    <lineage>
        <taxon>Eukaryota</taxon>
        <taxon>Viridiplantae</taxon>
        <taxon>Streptophyta</taxon>
        <taxon>Embryophyta</taxon>
        <taxon>Tracheophyta</taxon>
        <taxon>Spermatophyta</taxon>
        <taxon>Magnoliopsida</taxon>
        <taxon>eudicotyledons</taxon>
        <taxon>Gunneridae</taxon>
        <taxon>Pentapetalae</taxon>
        <taxon>Caryophyllales</taxon>
        <taxon>Cactineae</taxon>
        <taxon>Cactaceae</taxon>
        <taxon>Cactoideae</taxon>
        <taxon>Echinocereeae</taxon>
        <taxon>Carnegiea</taxon>
    </lineage>
</organism>
<dbReference type="AlphaFoldDB" id="A0A9Q1GL51"/>
<dbReference type="OrthoDB" id="2011418at2759"/>
<feature type="region of interest" description="Disordered" evidence="1">
    <location>
        <begin position="119"/>
        <end position="138"/>
    </location>
</feature>
<gene>
    <name evidence="2" type="ORF">Cgig2_015225</name>
</gene>